<dbReference type="Gene3D" id="2.60.120.200">
    <property type="match status" value="1"/>
</dbReference>
<proteinExistence type="predicted"/>
<reference evidence="2 3" key="1">
    <citation type="journal article" date="2023" name="Arcadia Sci">
        <title>De novo assembly of a long-read Amblyomma americanum tick genome.</title>
        <authorList>
            <person name="Chou S."/>
            <person name="Poskanzer K.E."/>
            <person name="Rollins M."/>
            <person name="Thuy-Boun P.S."/>
        </authorList>
    </citation>
    <scope>NUCLEOTIDE SEQUENCE [LARGE SCALE GENOMIC DNA]</scope>
    <source>
        <strain evidence="2">F_SG_1</strain>
        <tissue evidence="2">Salivary glands</tissue>
    </source>
</reference>
<dbReference type="EMBL" id="JARKHS020034290">
    <property type="protein sequence ID" value="KAK8758259.1"/>
    <property type="molecule type" value="Genomic_DNA"/>
</dbReference>
<dbReference type="InterPro" id="IPR013320">
    <property type="entry name" value="ConA-like_dom_sf"/>
</dbReference>
<organism evidence="2 3">
    <name type="scientific">Amblyomma americanum</name>
    <name type="common">Lone star tick</name>
    <dbReference type="NCBI Taxonomy" id="6943"/>
    <lineage>
        <taxon>Eukaryota</taxon>
        <taxon>Metazoa</taxon>
        <taxon>Ecdysozoa</taxon>
        <taxon>Arthropoda</taxon>
        <taxon>Chelicerata</taxon>
        <taxon>Arachnida</taxon>
        <taxon>Acari</taxon>
        <taxon>Parasitiformes</taxon>
        <taxon>Ixodida</taxon>
        <taxon>Ixodoidea</taxon>
        <taxon>Ixodidae</taxon>
        <taxon>Amblyomminae</taxon>
        <taxon>Amblyomma</taxon>
    </lineage>
</organism>
<dbReference type="PROSITE" id="PS50060">
    <property type="entry name" value="MAM_2"/>
    <property type="match status" value="1"/>
</dbReference>
<sequence>MEHVCDFVMDCTNGADERDCGQCDFRKDTCGWQLDGLLNRGSASWRRVPIGRVPQSPPTGYDYRRSGHYLLLYSNDTAPRRPGRAIIDSPTIRNTNKLCTMAFWYNFLHNESYLDLDLYMNVAGYSVPVWTLSALRPPPDEGVWNEAIVDIGRYPKDLN</sequence>
<dbReference type="SUPFAM" id="SSF49899">
    <property type="entry name" value="Concanavalin A-like lectins/glucanases"/>
    <property type="match status" value="1"/>
</dbReference>
<dbReference type="AlphaFoldDB" id="A0AAQ4D719"/>
<comment type="caution">
    <text evidence="2">The sequence shown here is derived from an EMBL/GenBank/DDBJ whole genome shotgun (WGS) entry which is preliminary data.</text>
</comment>
<evidence type="ECO:0000313" key="3">
    <source>
        <dbReference type="Proteomes" id="UP001321473"/>
    </source>
</evidence>
<accession>A0AAQ4D719</accession>
<dbReference type="InterPro" id="IPR000998">
    <property type="entry name" value="MAM_dom"/>
</dbReference>
<dbReference type="GO" id="GO:0016020">
    <property type="term" value="C:membrane"/>
    <property type="evidence" value="ECO:0007669"/>
    <property type="project" value="InterPro"/>
</dbReference>
<keyword evidence="3" id="KW-1185">Reference proteome</keyword>
<dbReference type="Pfam" id="PF00629">
    <property type="entry name" value="MAM"/>
    <property type="match status" value="1"/>
</dbReference>
<feature type="domain" description="MAM" evidence="1">
    <location>
        <begin position="21"/>
        <end position="159"/>
    </location>
</feature>
<dbReference type="Proteomes" id="UP001321473">
    <property type="component" value="Unassembled WGS sequence"/>
</dbReference>
<evidence type="ECO:0000313" key="2">
    <source>
        <dbReference type="EMBL" id="KAK8758259.1"/>
    </source>
</evidence>
<name>A0AAQ4D719_AMBAM</name>
<gene>
    <name evidence="2" type="ORF">V5799_004109</name>
</gene>
<evidence type="ECO:0000259" key="1">
    <source>
        <dbReference type="PROSITE" id="PS50060"/>
    </source>
</evidence>
<protein>
    <recommendedName>
        <fullName evidence="1">MAM domain-containing protein</fullName>
    </recommendedName>
</protein>
<feature type="non-terminal residue" evidence="2">
    <location>
        <position position="159"/>
    </location>
</feature>